<protein>
    <submittedName>
        <fullName evidence="5">2,4-dienoyl-CoA reductase</fullName>
    </submittedName>
</protein>
<evidence type="ECO:0000313" key="4">
    <source>
        <dbReference type="EMBL" id="MDY5152818.1"/>
    </source>
</evidence>
<feature type="domain" description="NADH:flavin oxidoreductase/NADH oxidase N-terminal" evidence="3">
    <location>
        <begin position="48"/>
        <end position="367"/>
    </location>
</feature>
<organism evidence="5 6">
    <name type="scientific">Actinobaculum suis</name>
    <dbReference type="NCBI Taxonomy" id="1657"/>
    <lineage>
        <taxon>Bacteria</taxon>
        <taxon>Bacillati</taxon>
        <taxon>Actinomycetota</taxon>
        <taxon>Actinomycetes</taxon>
        <taxon>Actinomycetales</taxon>
        <taxon>Actinomycetaceae</taxon>
        <taxon>Actinobaculum</taxon>
    </lineage>
</organism>
<dbReference type="PANTHER" id="PTHR43656">
    <property type="entry name" value="BINDING OXIDOREDUCTASE, PUTATIVE (AFU_ORTHOLOGUE AFUA_2G08260)-RELATED"/>
    <property type="match status" value="1"/>
</dbReference>
<dbReference type="InterPro" id="IPR013785">
    <property type="entry name" value="Aldolase_TIM"/>
</dbReference>
<dbReference type="Pfam" id="PF00724">
    <property type="entry name" value="Oxidored_FMN"/>
    <property type="match status" value="1"/>
</dbReference>
<proteinExistence type="predicted"/>
<keyword evidence="2" id="KW-0560">Oxidoreductase</keyword>
<name>A0A1G7D3G1_9ACTO</name>
<dbReference type="GO" id="GO:0010181">
    <property type="term" value="F:FMN binding"/>
    <property type="evidence" value="ECO:0007669"/>
    <property type="project" value="InterPro"/>
</dbReference>
<evidence type="ECO:0000256" key="1">
    <source>
        <dbReference type="ARBA" id="ARBA00022630"/>
    </source>
</evidence>
<dbReference type="AlphaFoldDB" id="A0A1G7D3G1"/>
<dbReference type="Proteomes" id="UP000182744">
    <property type="component" value="Unassembled WGS sequence"/>
</dbReference>
<evidence type="ECO:0000256" key="2">
    <source>
        <dbReference type="ARBA" id="ARBA00023002"/>
    </source>
</evidence>
<dbReference type="EMBL" id="FNAU01000009">
    <property type="protein sequence ID" value="SDE45265.1"/>
    <property type="molecule type" value="Genomic_DNA"/>
</dbReference>
<dbReference type="Gene3D" id="3.20.20.70">
    <property type="entry name" value="Aldolase class I"/>
    <property type="match status" value="1"/>
</dbReference>
<dbReference type="GO" id="GO:0016491">
    <property type="term" value="F:oxidoreductase activity"/>
    <property type="evidence" value="ECO:0007669"/>
    <property type="project" value="UniProtKB-KW"/>
</dbReference>
<reference evidence="4" key="3">
    <citation type="submission" date="2023-10" db="EMBL/GenBank/DDBJ databases">
        <title>Whole Genome based description of the genera Actinobaculum and Actinotignum reveals a complex phylogenetic relationship within the species included in the genus Actinotignum.</title>
        <authorList>
            <person name="Jensen C.S."/>
            <person name="Dargis R."/>
            <person name="Kemp M."/>
            <person name="Christensen J.J."/>
        </authorList>
    </citation>
    <scope>NUCLEOTIDE SEQUENCE</scope>
    <source>
        <strain evidence="4">Actinobaculum_suis_CCUG19206T</strain>
    </source>
</reference>
<dbReference type="SUPFAM" id="SSF51395">
    <property type="entry name" value="FMN-linked oxidoreductases"/>
    <property type="match status" value="1"/>
</dbReference>
<dbReference type="InterPro" id="IPR051799">
    <property type="entry name" value="NADH_flavin_oxidoreductase"/>
</dbReference>
<dbReference type="PANTHER" id="PTHR43656:SF2">
    <property type="entry name" value="BINDING OXIDOREDUCTASE, PUTATIVE (AFU_ORTHOLOGUE AFUA_2G08260)-RELATED"/>
    <property type="match status" value="1"/>
</dbReference>
<evidence type="ECO:0000259" key="3">
    <source>
        <dbReference type="Pfam" id="PF00724"/>
    </source>
</evidence>
<evidence type="ECO:0000313" key="5">
    <source>
        <dbReference type="EMBL" id="SDE45265.1"/>
    </source>
</evidence>
<dbReference type="InterPro" id="IPR001155">
    <property type="entry name" value="OxRdtase_FMN_N"/>
</dbReference>
<reference evidence="5" key="1">
    <citation type="submission" date="2016-10" db="EMBL/GenBank/DDBJ databases">
        <authorList>
            <person name="de Groot N.N."/>
        </authorList>
    </citation>
    <scope>NUCLEOTIDE SEQUENCE [LARGE SCALE GENOMIC DNA]</scope>
    <source>
        <strain evidence="5">DSM 20639</strain>
    </source>
</reference>
<gene>
    <name evidence="4" type="ORF">R6G71_01955</name>
    <name evidence="5" type="ORF">SAMN05421878_10968</name>
</gene>
<dbReference type="Proteomes" id="UP001273799">
    <property type="component" value="Unassembled WGS sequence"/>
</dbReference>
<sequence>MQNVEKNGVDSTGNQVPQNVQNAEQANNSAAEKAVIPEMQDIAPENRELFTPVTFTGHSGVTVSNRFVMAPMVIGASTEEGEVTEADLAYWRRRAAAGGMLITGSAAVGRYSEAFKNSLGVYSDEHIPGLTRLAQAMKSRGARAILQIYHAGREAKYSYEKHGRAYAPSPVDYSFLDYPVTELSTAQVEEIIAAFAQATRRAAAAGFDGVEIHGANHYLLQQFFSRLSNHRTDEYGERSRMPWRVLEAVKDAAPEGFIIGYRICPEEIHGEDVGYTIEDSVELLTGFASHGLDYVHTSVSGETVSRRSELNARLYRELAGKTKLIATGKNSDAASARNTLRNADLVGAASTLLLEPDFPAKVATGAPINRKLETGQDLALPEALQAMFASK</sequence>
<accession>A0A1G7D3G1</accession>
<keyword evidence="6" id="KW-1185">Reference proteome</keyword>
<keyword evidence="1" id="KW-0285">Flavoprotein</keyword>
<reference evidence="6" key="2">
    <citation type="submission" date="2016-10" db="EMBL/GenBank/DDBJ databases">
        <authorList>
            <person name="Varghese N."/>
        </authorList>
    </citation>
    <scope>NUCLEOTIDE SEQUENCE [LARGE SCALE GENOMIC DNA]</scope>
    <source>
        <strain evidence="6">DSM 20639</strain>
    </source>
</reference>
<dbReference type="EMBL" id="JAWNFU010000001">
    <property type="protein sequence ID" value="MDY5152818.1"/>
    <property type="molecule type" value="Genomic_DNA"/>
</dbReference>
<evidence type="ECO:0000313" key="6">
    <source>
        <dbReference type="Proteomes" id="UP000182744"/>
    </source>
</evidence>